<dbReference type="GO" id="GO:0016491">
    <property type="term" value="F:oxidoreductase activity"/>
    <property type="evidence" value="ECO:0007669"/>
    <property type="project" value="UniProtKB-KW"/>
</dbReference>
<evidence type="ECO:0000256" key="2">
    <source>
        <dbReference type="ARBA" id="ARBA00023002"/>
    </source>
</evidence>
<dbReference type="PRINTS" id="PR00080">
    <property type="entry name" value="SDRFAMILY"/>
</dbReference>
<dbReference type="InterPro" id="IPR036291">
    <property type="entry name" value="NAD(P)-bd_dom_sf"/>
</dbReference>
<dbReference type="Pfam" id="PF00106">
    <property type="entry name" value="adh_short"/>
    <property type="match status" value="1"/>
</dbReference>
<dbReference type="NCBIfam" id="NF004826">
    <property type="entry name" value="PRK06182.1"/>
    <property type="match status" value="1"/>
</dbReference>
<proteinExistence type="inferred from homology"/>
<gene>
    <name evidence="4" type="ORF">HA039_05885</name>
</gene>
<dbReference type="PROSITE" id="PS00061">
    <property type="entry name" value="ADH_SHORT"/>
    <property type="match status" value="1"/>
</dbReference>
<dbReference type="RefSeq" id="WP_167024779.1">
    <property type="nucleotide sequence ID" value="NZ_CP050177.1"/>
</dbReference>
<accession>A0A6G9GUD9</accession>
<sequence length="278" mass="29817">MTTQVALITGASSGIGAEVARKLKAKGYTVYGVARRADRLADLDKDGVRTFEMDVTDDASITAGVKRVLAESGRIDVLVNSAGYGLLGSVEETSVDDGRHMFEVNVFGAMRLTQLVVPHMREQRSGRIVNVSSIGGKIYSSLTAYYNGSKHALEVMSDCLRIELGQFGIDVVVVEPGGVRTEWPEIAAAHVEKNSGQGPYAHQARAVAEGLRLSETGSRLYVPAGVVADAIVKAATTRKPKTRYPVGYGAKAIITLRRLLSDRAYDSMALRASRGSRT</sequence>
<dbReference type="CDD" id="cd05374">
    <property type="entry name" value="17beta-HSD-like_SDR_c"/>
    <property type="match status" value="1"/>
</dbReference>
<dbReference type="PRINTS" id="PR00081">
    <property type="entry name" value="GDHRDH"/>
</dbReference>
<reference evidence="4 5" key="1">
    <citation type="submission" date="2020-03" db="EMBL/GenBank/DDBJ databases">
        <title>A novel species.</title>
        <authorList>
            <person name="Gao J."/>
        </authorList>
    </citation>
    <scope>NUCLEOTIDE SEQUENCE [LARGE SCALE GENOMIC DNA]</scope>
    <source>
        <strain evidence="4 5">QMT-12</strain>
    </source>
</reference>
<dbReference type="PANTHER" id="PTHR44169:SF6">
    <property type="entry name" value="NADPH-DEPENDENT 1-ACYLDIHYDROXYACETONE PHOSPHATE REDUCTASE"/>
    <property type="match status" value="1"/>
</dbReference>
<keyword evidence="5" id="KW-1185">Reference proteome</keyword>
<dbReference type="EMBL" id="CP050177">
    <property type="protein sequence ID" value="QIQ01882.1"/>
    <property type="molecule type" value="Genomic_DNA"/>
</dbReference>
<name>A0A6G9GUD9_9ACTN</name>
<dbReference type="InterPro" id="IPR020904">
    <property type="entry name" value="Sc_DH/Rdtase_CS"/>
</dbReference>
<dbReference type="AlphaFoldDB" id="A0A6G9GUD9"/>
<dbReference type="Gene3D" id="3.40.50.720">
    <property type="entry name" value="NAD(P)-binding Rossmann-like Domain"/>
    <property type="match status" value="1"/>
</dbReference>
<evidence type="ECO:0000313" key="5">
    <source>
        <dbReference type="Proteomes" id="UP000501179"/>
    </source>
</evidence>
<evidence type="ECO:0000256" key="1">
    <source>
        <dbReference type="ARBA" id="ARBA00006484"/>
    </source>
</evidence>
<keyword evidence="2" id="KW-0560">Oxidoreductase</keyword>
<dbReference type="SUPFAM" id="SSF51735">
    <property type="entry name" value="NAD(P)-binding Rossmann-fold domains"/>
    <property type="match status" value="1"/>
</dbReference>
<dbReference type="InterPro" id="IPR002347">
    <property type="entry name" value="SDR_fam"/>
</dbReference>
<protein>
    <submittedName>
        <fullName evidence="4">SDR family NAD(P)-dependent oxidoreductase</fullName>
    </submittedName>
</protein>
<organism evidence="4 5">
    <name type="scientific">Streptomyces liangshanensis</name>
    <dbReference type="NCBI Taxonomy" id="2717324"/>
    <lineage>
        <taxon>Bacteria</taxon>
        <taxon>Bacillati</taxon>
        <taxon>Actinomycetota</taxon>
        <taxon>Actinomycetes</taxon>
        <taxon>Kitasatosporales</taxon>
        <taxon>Streptomycetaceae</taxon>
        <taxon>Streptomyces</taxon>
    </lineage>
</organism>
<evidence type="ECO:0000256" key="3">
    <source>
        <dbReference type="RuleBase" id="RU000363"/>
    </source>
</evidence>
<comment type="similarity">
    <text evidence="1 3">Belongs to the short-chain dehydrogenases/reductases (SDR) family.</text>
</comment>
<evidence type="ECO:0000313" key="4">
    <source>
        <dbReference type="EMBL" id="QIQ01882.1"/>
    </source>
</evidence>
<dbReference type="PANTHER" id="PTHR44169">
    <property type="entry name" value="NADPH-DEPENDENT 1-ACYLDIHYDROXYACETONE PHOSPHATE REDUCTASE"/>
    <property type="match status" value="1"/>
</dbReference>
<dbReference type="Proteomes" id="UP000501179">
    <property type="component" value="Chromosome"/>
</dbReference>
<dbReference type="KEGG" id="slia:HA039_05885"/>